<evidence type="ECO:0000256" key="4">
    <source>
        <dbReference type="ARBA" id="ARBA00022679"/>
    </source>
</evidence>
<dbReference type="NCBIfam" id="TIGR02152">
    <property type="entry name" value="D_ribokin_bact"/>
    <property type="match status" value="1"/>
</dbReference>
<keyword evidence="7 12" id="KW-0418">Kinase</keyword>
<name>A0ABY7QV83_9FIRM</name>
<comment type="subunit">
    <text evidence="12">Homodimer.</text>
</comment>
<comment type="catalytic activity">
    <reaction evidence="13">
        <text>D-tagatofuranose 6-phosphate + ATP = D-tagatofuranose 1,6-bisphosphate + ADP + H(+)</text>
        <dbReference type="Rhea" id="RHEA:12420"/>
        <dbReference type="ChEBI" id="CHEBI:15378"/>
        <dbReference type="ChEBI" id="CHEBI:30616"/>
        <dbReference type="ChEBI" id="CHEBI:58694"/>
        <dbReference type="ChEBI" id="CHEBI:58695"/>
        <dbReference type="ChEBI" id="CHEBI:456216"/>
        <dbReference type="EC" id="2.7.1.144"/>
    </reaction>
</comment>
<dbReference type="PANTHER" id="PTHR10584:SF166">
    <property type="entry name" value="RIBOKINASE"/>
    <property type="match status" value="1"/>
</dbReference>
<keyword evidence="13" id="KW-0423">Lactose metabolism</keyword>
<feature type="domain" description="Carbohydrate kinase PfkB" evidence="14">
    <location>
        <begin position="3"/>
        <end position="296"/>
    </location>
</feature>
<feature type="binding site" evidence="12">
    <location>
        <position position="248"/>
    </location>
    <ligand>
        <name>K(+)</name>
        <dbReference type="ChEBI" id="CHEBI:29103"/>
    </ligand>
</feature>
<feature type="active site" description="Proton acceptor" evidence="12">
    <location>
        <position position="254"/>
    </location>
</feature>
<dbReference type="InterPro" id="IPR002173">
    <property type="entry name" value="Carboh/pur_kinase_PfkB_CS"/>
</dbReference>
<comment type="function">
    <text evidence="12">Catalyzes the phosphorylation of ribose at O-5 in a reaction requiring ATP and magnesium. The resulting D-ribose-5-phosphate can then be used either for sythesis of nucleotides, histidine, and tryptophan, or as a component of the pentose phosphate pathway.</text>
</comment>
<dbReference type="EC" id="2.7.1.15" evidence="2 12"/>
<dbReference type="PROSITE" id="PS00584">
    <property type="entry name" value="PFKB_KINASES_2"/>
    <property type="match status" value="1"/>
</dbReference>
<comment type="similarity">
    <text evidence="13">Belongs to the carbohydrate kinase PfkB family. LacC subfamily.</text>
</comment>
<feature type="binding site" evidence="12">
    <location>
        <position position="284"/>
    </location>
    <ligand>
        <name>K(+)</name>
        <dbReference type="ChEBI" id="CHEBI:29103"/>
    </ligand>
</feature>
<feature type="binding site" evidence="12">
    <location>
        <position position="186"/>
    </location>
    <ligand>
        <name>ATP</name>
        <dbReference type="ChEBI" id="CHEBI:30616"/>
    </ligand>
</feature>
<comment type="cofactor">
    <cofactor evidence="12">
        <name>Mg(2+)</name>
        <dbReference type="ChEBI" id="CHEBI:18420"/>
    </cofactor>
    <text evidence="12">Requires a divalent cation, most likely magnesium in vivo, as an electrophilic catalyst to aid phosphoryl group transfer. It is the chelate of the metal and the nucleotide that is the actual substrate.</text>
</comment>
<dbReference type="InterPro" id="IPR029056">
    <property type="entry name" value="Ribokinase-like"/>
</dbReference>
<comment type="similarity">
    <text evidence="12">Belongs to the carbohydrate kinase PfkB family. Ribokinase subfamily.</text>
</comment>
<evidence type="ECO:0000313" key="15">
    <source>
        <dbReference type="EMBL" id="WBW50704.1"/>
    </source>
</evidence>
<feature type="binding site" evidence="12">
    <location>
        <position position="142"/>
    </location>
    <ligand>
        <name>substrate</name>
    </ligand>
</feature>
<evidence type="ECO:0000256" key="11">
    <source>
        <dbReference type="ARBA" id="ARBA00023277"/>
    </source>
</evidence>
<dbReference type="PRINTS" id="PR00990">
    <property type="entry name" value="RIBOKINASE"/>
</dbReference>
<comment type="subcellular location">
    <subcellularLocation>
        <location evidence="12">Cytoplasm</location>
    </subcellularLocation>
</comment>
<dbReference type="InterPro" id="IPR011611">
    <property type="entry name" value="PfkB_dom"/>
</dbReference>
<dbReference type="Gene3D" id="3.40.1190.20">
    <property type="match status" value="1"/>
</dbReference>
<sequence>MKNKVMVFGSFVVDLSSRADRLPTPGRTVRGSSFQMGPGGKGFNQAVAAHKSGADVVTVTKIGKDNFGAFALDTAKTLHMNTEHIIQSDTESTGAALICVDETTAENQILIVPGACESFTEDEIEALVPTLQSCDFVLLQHEVNQDANEKMAQLAHDNNVKVILNPAPVIEFDKNILHHVALITPNETEAEGLTGITVSDLDSARAAKDQLLTMGVEEVVITLGTKGAYIYNSEFDEIIPAYTVEAVDSTGAGDAFNGGLLTALSRGETLKDAAHFATAVAALAVQKRGTAVSMPTEKEIEDFLKTMS</sequence>
<feature type="binding site" evidence="12">
    <location>
        <position position="289"/>
    </location>
    <ligand>
        <name>K(+)</name>
        <dbReference type="ChEBI" id="CHEBI:29103"/>
    </ligand>
</feature>
<evidence type="ECO:0000256" key="8">
    <source>
        <dbReference type="ARBA" id="ARBA00022840"/>
    </source>
</evidence>
<evidence type="ECO:0000256" key="3">
    <source>
        <dbReference type="ARBA" id="ARBA00016943"/>
    </source>
</evidence>
<evidence type="ECO:0000313" key="16">
    <source>
        <dbReference type="Proteomes" id="UP001210339"/>
    </source>
</evidence>
<evidence type="ECO:0000256" key="12">
    <source>
        <dbReference type="HAMAP-Rule" id="MF_01987"/>
    </source>
</evidence>
<keyword evidence="8 12" id="KW-0067">ATP-binding</keyword>
<comment type="caution">
    <text evidence="12">Lacks conserved residue(s) required for the propagation of feature annotation.</text>
</comment>
<dbReference type="PANTHER" id="PTHR10584">
    <property type="entry name" value="SUGAR KINASE"/>
    <property type="match status" value="1"/>
</dbReference>
<dbReference type="Pfam" id="PF00294">
    <property type="entry name" value="PfkB"/>
    <property type="match status" value="1"/>
</dbReference>
<evidence type="ECO:0000256" key="5">
    <source>
        <dbReference type="ARBA" id="ARBA00022723"/>
    </source>
</evidence>
<dbReference type="GO" id="GO:0004747">
    <property type="term" value="F:ribokinase activity"/>
    <property type="evidence" value="ECO:0007669"/>
    <property type="project" value="UniProtKB-EC"/>
</dbReference>
<keyword evidence="4 12" id="KW-0808">Transferase</keyword>
<proteinExistence type="inferred from homology"/>
<accession>A0ABY7QV83</accession>
<keyword evidence="12" id="KW-0963">Cytoplasm</keyword>
<evidence type="ECO:0000256" key="9">
    <source>
        <dbReference type="ARBA" id="ARBA00022842"/>
    </source>
</evidence>
<feature type="binding site" evidence="12">
    <location>
        <begin position="12"/>
        <end position="14"/>
    </location>
    <ligand>
        <name>substrate</name>
    </ligand>
</feature>
<keyword evidence="11 12" id="KW-0119">Carbohydrate metabolism</keyword>
<dbReference type="CDD" id="cd01174">
    <property type="entry name" value="ribokinase"/>
    <property type="match status" value="1"/>
</dbReference>
<dbReference type="EMBL" id="CP115667">
    <property type="protein sequence ID" value="WBW50704.1"/>
    <property type="molecule type" value="Genomic_DNA"/>
</dbReference>
<protein>
    <recommendedName>
        <fullName evidence="3 12">Ribokinase</fullName>
        <shortName evidence="12">RK</shortName>
        <ecNumber evidence="2 12">2.7.1.15</ecNumber>
    </recommendedName>
</protein>
<evidence type="ECO:0000256" key="1">
    <source>
        <dbReference type="ARBA" id="ARBA00005380"/>
    </source>
</evidence>
<feature type="binding site" evidence="12">
    <location>
        <position position="254"/>
    </location>
    <ligand>
        <name>substrate</name>
    </ligand>
</feature>
<evidence type="ECO:0000256" key="10">
    <source>
        <dbReference type="ARBA" id="ARBA00022958"/>
    </source>
</evidence>
<gene>
    <name evidence="12 15" type="primary">rbsK</name>
    <name evidence="15" type="ORF">O6R05_03905</name>
</gene>
<comment type="pathway">
    <text evidence="12">Carbohydrate metabolism; D-ribose degradation; D-ribose 5-phosphate from beta-D-ribopyranose: step 2/2.</text>
</comment>
<dbReference type="Proteomes" id="UP001210339">
    <property type="component" value="Chromosome"/>
</dbReference>
<dbReference type="RefSeq" id="WP_271192229.1">
    <property type="nucleotide sequence ID" value="NZ_CP115667.1"/>
</dbReference>
<organism evidence="15 16">
    <name type="scientific">Peptoniphilus equinus</name>
    <dbReference type="NCBI Taxonomy" id="3016343"/>
    <lineage>
        <taxon>Bacteria</taxon>
        <taxon>Bacillati</taxon>
        <taxon>Bacillota</taxon>
        <taxon>Tissierellia</taxon>
        <taxon>Tissierellales</taxon>
        <taxon>Peptoniphilaceae</taxon>
        <taxon>Peptoniphilus</taxon>
    </lineage>
</organism>
<feature type="binding site" evidence="12">
    <location>
        <begin position="253"/>
        <end position="254"/>
    </location>
    <ligand>
        <name>ATP</name>
        <dbReference type="ChEBI" id="CHEBI:30616"/>
    </ligand>
</feature>
<comment type="similarity">
    <text evidence="1">Belongs to the carbohydrate kinase pfkB family.</text>
</comment>
<evidence type="ECO:0000259" key="14">
    <source>
        <dbReference type="Pfam" id="PF00294"/>
    </source>
</evidence>
<reference evidence="15 16" key="1">
    <citation type="submission" date="2023-01" db="EMBL/GenBank/DDBJ databases">
        <authorList>
            <person name="Lee S.H."/>
            <person name="Jung H.S."/>
            <person name="Yun J.U."/>
        </authorList>
    </citation>
    <scope>NUCLEOTIDE SEQUENCE [LARGE SCALE GENOMIC DNA]</scope>
    <source>
        <strain evidence="15 16">CBA3646</strain>
    </source>
</reference>
<dbReference type="InterPro" id="IPR002139">
    <property type="entry name" value="Ribo/fructo_kinase"/>
</dbReference>
<dbReference type="SUPFAM" id="SSF53613">
    <property type="entry name" value="Ribokinase-like"/>
    <property type="match status" value="1"/>
</dbReference>
<dbReference type="InterPro" id="IPR017583">
    <property type="entry name" value="Tagatose/fructose_Pkinase"/>
</dbReference>
<evidence type="ECO:0000256" key="7">
    <source>
        <dbReference type="ARBA" id="ARBA00022777"/>
    </source>
</evidence>
<comment type="pathway">
    <text evidence="13">Carbohydrate metabolism; D-tagatose 6-phosphate degradation; D-glyceraldehyde 3-phosphate and glycerone phosphate from D-tagatose 6-phosphate: step 1/2.</text>
</comment>
<dbReference type="InterPro" id="IPR011877">
    <property type="entry name" value="Ribokinase"/>
</dbReference>
<keyword evidence="5 12" id="KW-0479">Metal-binding</keyword>
<keyword evidence="16" id="KW-1185">Reference proteome</keyword>
<feature type="binding site" evidence="12">
    <location>
        <position position="293"/>
    </location>
    <ligand>
        <name>K(+)</name>
        <dbReference type="ChEBI" id="CHEBI:29103"/>
    </ligand>
</feature>
<evidence type="ECO:0000256" key="13">
    <source>
        <dbReference type="PIRNR" id="PIRNR000535"/>
    </source>
</evidence>
<feature type="binding site" evidence="12">
    <location>
        <begin position="40"/>
        <end position="44"/>
    </location>
    <ligand>
        <name>substrate</name>
    </ligand>
</feature>
<evidence type="ECO:0000256" key="6">
    <source>
        <dbReference type="ARBA" id="ARBA00022741"/>
    </source>
</evidence>
<comment type="activity regulation">
    <text evidence="12">Activated by a monovalent cation that binds near, but not in, the active site. The most likely occupant of the site in vivo is potassium. Ion binding induces a conformational change that may alter substrate affinity.</text>
</comment>
<dbReference type="HAMAP" id="MF_01987">
    <property type="entry name" value="Ribokinase"/>
    <property type="match status" value="1"/>
</dbReference>
<keyword evidence="6 12" id="KW-0547">Nucleotide-binding</keyword>
<feature type="binding site" evidence="12">
    <location>
        <begin position="222"/>
        <end position="227"/>
    </location>
    <ligand>
        <name>ATP</name>
        <dbReference type="ChEBI" id="CHEBI:30616"/>
    </ligand>
</feature>
<feature type="binding site" evidence="12">
    <location>
        <position position="287"/>
    </location>
    <ligand>
        <name>K(+)</name>
        <dbReference type="ChEBI" id="CHEBI:29103"/>
    </ligand>
</feature>
<comment type="catalytic activity">
    <reaction evidence="12">
        <text>D-ribose + ATP = D-ribose 5-phosphate + ADP + H(+)</text>
        <dbReference type="Rhea" id="RHEA:13697"/>
        <dbReference type="ChEBI" id="CHEBI:15378"/>
        <dbReference type="ChEBI" id="CHEBI:30616"/>
        <dbReference type="ChEBI" id="CHEBI:47013"/>
        <dbReference type="ChEBI" id="CHEBI:78346"/>
        <dbReference type="ChEBI" id="CHEBI:456216"/>
        <dbReference type="EC" id="2.7.1.15"/>
    </reaction>
</comment>
<keyword evidence="10 12" id="KW-0630">Potassium</keyword>
<dbReference type="PIRSF" id="PIRSF000535">
    <property type="entry name" value="1PFK/6PFK/LacC"/>
    <property type="match status" value="1"/>
</dbReference>
<evidence type="ECO:0000256" key="2">
    <source>
        <dbReference type="ARBA" id="ARBA00012035"/>
    </source>
</evidence>
<keyword evidence="9 12" id="KW-0460">Magnesium</keyword>
<feature type="binding site" evidence="12">
    <location>
        <position position="250"/>
    </location>
    <ligand>
        <name>K(+)</name>
        <dbReference type="ChEBI" id="CHEBI:29103"/>
    </ligand>
</feature>